<organism evidence="2 3">
    <name type="scientific">Necator americanus</name>
    <name type="common">Human hookworm</name>
    <dbReference type="NCBI Taxonomy" id="51031"/>
    <lineage>
        <taxon>Eukaryota</taxon>
        <taxon>Metazoa</taxon>
        <taxon>Ecdysozoa</taxon>
        <taxon>Nematoda</taxon>
        <taxon>Chromadorea</taxon>
        <taxon>Rhabditida</taxon>
        <taxon>Rhabditina</taxon>
        <taxon>Rhabditomorpha</taxon>
        <taxon>Strongyloidea</taxon>
        <taxon>Ancylostomatidae</taxon>
        <taxon>Bunostominae</taxon>
        <taxon>Necator</taxon>
    </lineage>
</organism>
<reference evidence="2 3" key="1">
    <citation type="submission" date="2023-08" db="EMBL/GenBank/DDBJ databases">
        <title>A Necator americanus chromosomal reference genome.</title>
        <authorList>
            <person name="Ilik V."/>
            <person name="Petrzelkova K.J."/>
            <person name="Pardy F."/>
            <person name="Fuh T."/>
            <person name="Niatou-Singa F.S."/>
            <person name="Gouil Q."/>
            <person name="Baker L."/>
            <person name="Ritchie M.E."/>
            <person name="Jex A.R."/>
            <person name="Gazzola D."/>
            <person name="Li H."/>
            <person name="Toshio Fujiwara R."/>
            <person name="Zhan B."/>
            <person name="Aroian R.V."/>
            <person name="Pafco B."/>
            <person name="Schwarz E.M."/>
        </authorList>
    </citation>
    <scope>NUCLEOTIDE SEQUENCE [LARGE SCALE GENOMIC DNA]</scope>
    <source>
        <strain evidence="2 3">Aroian</strain>
        <tissue evidence="2">Whole animal</tissue>
    </source>
</reference>
<evidence type="ECO:0000313" key="2">
    <source>
        <dbReference type="EMBL" id="KAK6752984.1"/>
    </source>
</evidence>
<dbReference type="Proteomes" id="UP001303046">
    <property type="component" value="Unassembled WGS sequence"/>
</dbReference>
<evidence type="ECO:0008006" key="4">
    <source>
        <dbReference type="Google" id="ProtNLM"/>
    </source>
</evidence>
<dbReference type="EMBL" id="JAVFWL010000005">
    <property type="protein sequence ID" value="KAK6752984.1"/>
    <property type="molecule type" value="Genomic_DNA"/>
</dbReference>
<accession>A0ABR1DRC9</accession>
<keyword evidence="3" id="KW-1185">Reference proteome</keyword>
<keyword evidence="1" id="KW-0472">Membrane</keyword>
<evidence type="ECO:0000313" key="3">
    <source>
        <dbReference type="Proteomes" id="UP001303046"/>
    </source>
</evidence>
<sequence length="191" mass="21396">MRAEISNDLIQTEANVQHGAKSPLESTMSEQQTGYVNRPEGEMDMMIGFFLMNGICVAFFLLFGLCVIFSCLRQRPKIFRKQQRVSKQTTPPPPAPKFKRIVSRAIRTGAIETVKTELEGGETSQEKKPAGVQADETQIQVHVIPPQGESSKQRKASSTIEVESEAEVYQKNSIVRQNLLGPLSFDDLYYT</sequence>
<comment type="caution">
    <text evidence="2">The sequence shown here is derived from an EMBL/GenBank/DDBJ whole genome shotgun (WGS) entry which is preliminary data.</text>
</comment>
<gene>
    <name evidence="2" type="primary">Necator_chrV.g17326</name>
    <name evidence="2" type="ORF">RB195_012537</name>
</gene>
<proteinExistence type="predicted"/>
<evidence type="ECO:0000256" key="1">
    <source>
        <dbReference type="SAM" id="Phobius"/>
    </source>
</evidence>
<name>A0ABR1DRC9_NECAM</name>
<protein>
    <recommendedName>
        <fullName evidence="4">Transmembrane protein TMEM132 C-terminal domain-containing protein</fullName>
    </recommendedName>
</protein>
<feature type="transmembrane region" description="Helical" evidence="1">
    <location>
        <begin position="47"/>
        <end position="72"/>
    </location>
</feature>
<keyword evidence="1" id="KW-0812">Transmembrane</keyword>
<keyword evidence="1" id="KW-1133">Transmembrane helix</keyword>